<dbReference type="EMBL" id="ASGY01000162">
    <property type="protein sequence ID" value="KGE65889.1"/>
    <property type="molecule type" value="Genomic_DNA"/>
</dbReference>
<dbReference type="Proteomes" id="UP000030060">
    <property type="component" value="Unassembled WGS sequence"/>
</dbReference>
<gene>
    <name evidence="2" type="ORF">K814_0121535</name>
</gene>
<organism evidence="2 3">
    <name type="scientific">Pseudomonas fluorescens LMG 5329</name>
    <dbReference type="NCBI Taxonomy" id="1324332"/>
    <lineage>
        <taxon>Bacteria</taxon>
        <taxon>Pseudomonadati</taxon>
        <taxon>Pseudomonadota</taxon>
        <taxon>Gammaproteobacteria</taxon>
        <taxon>Pseudomonadales</taxon>
        <taxon>Pseudomonadaceae</taxon>
        <taxon>Pseudomonas</taxon>
    </lineage>
</organism>
<evidence type="ECO:0000256" key="1">
    <source>
        <dbReference type="SAM" id="MobiDB-lite"/>
    </source>
</evidence>
<dbReference type="AlphaFoldDB" id="A0A0A1YY41"/>
<reference evidence="2 3" key="1">
    <citation type="journal article" date="2013" name="Genome Announc.">
        <title>Draft Genome Sequence of Pseudomonas fluorescens LMG 5329, a White Line-Inducing Principle-Producing Bioindicator for the Mushroom Pathogen Pseudomonas tolaasii.</title>
        <authorList>
            <person name="Ghequire M.G."/>
            <person name="Rokni-Zadeh H."/>
            <person name="Zarrineh P."/>
            <person name="De Mot R."/>
        </authorList>
    </citation>
    <scope>NUCLEOTIDE SEQUENCE [LARGE SCALE GENOMIC DNA]</scope>
    <source>
        <strain evidence="2 3">LMG 5329</strain>
    </source>
</reference>
<proteinExistence type="predicted"/>
<evidence type="ECO:0000313" key="3">
    <source>
        <dbReference type="Proteomes" id="UP000030060"/>
    </source>
</evidence>
<name>A0A0A1YY41_PSEFL</name>
<dbReference type="RefSeq" id="WP_038848848.1">
    <property type="nucleotide sequence ID" value="NZ_ASGY01000162.1"/>
</dbReference>
<sequence length="128" mass="14052">MIGLIPNFYAAFSALNHLPSRSQAQATRPQATGIDQCPAPRDIQSKPYTDPDLPAPYGEGYQYTATTNGKAWTGQTAATQDDYLAAEYELKAEAINERNGKIHCDYGGKRLIKNGEVADPYLRLTTLK</sequence>
<accession>A0A0A1YY41</accession>
<dbReference type="OrthoDB" id="7012087at2"/>
<comment type="caution">
    <text evidence="2">The sequence shown here is derived from an EMBL/GenBank/DDBJ whole genome shotgun (WGS) entry which is preliminary data.</text>
</comment>
<evidence type="ECO:0000313" key="2">
    <source>
        <dbReference type="EMBL" id="KGE65889.1"/>
    </source>
</evidence>
<protein>
    <submittedName>
        <fullName evidence="2">Uncharacterized protein</fullName>
    </submittedName>
</protein>
<feature type="region of interest" description="Disordered" evidence="1">
    <location>
        <begin position="22"/>
        <end position="58"/>
    </location>
</feature>